<dbReference type="EMBL" id="JAWCUI010000003">
    <property type="protein sequence ID" value="KAL1902857.1"/>
    <property type="molecule type" value="Genomic_DNA"/>
</dbReference>
<dbReference type="InterPro" id="IPR036875">
    <property type="entry name" value="Znf_CCHC_sf"/>
</dbReference>
<evidence type="ECO:0000259" key="3">
    <source>
        <dbReference type="PROSITE" id="PS50158"/>
    </source>
</evidence>
<dbReference type="Proteomes" id="UP001583186">
    <property type="component" value="Unassembled WGS sequence"/>
</dbReference>
<gene>
    <name evidence="4" type="ORF">Sste5346_000768</name>
</gene>
<protein>
    <recommendedName>
        <fullName evidence="3">CCHC-type domain-containing protein</fullName>
    </recommendedName>
</protein>
<organism evidence="4 5">
    <name type="scientific">Sporothrix stenoceras</name>
    <dbReference type="NCBI Taxonomy" id="5173"/>
    <lineage>
        <taxon>Eukaryota</taxon>
        <taxon>Fungi</taxon>
        <taxon>Dikarya</taxon>
        <taxon>Ascomycota</taxon>
        <taxon>Pezizomycotina</taxon>
        <taxon>Sordariomycetes</taxon>
        <taxon>Sordariomycetidae</taxon>
        <taxon>Ophiostomatales</taxon>
        <taxon>Ophiostomataceae</taxon>
        <taxon>Sporothrix</taxon>
    </lineage>
</organism>
<dbReference type="InterPro" id="IPR001878">
    <property type="entry name" value="Znf_CCHC"/>
</dbReference>
<dbReference type="SUPFAM" id="SSF57756">
    <property type="entry name" value="Retrovirus zinc finger-like domains"/>
    <property type="match status" value="1"/>
</dbReference>
<comment type="caution">
    <text evidence="4">The sequence shown here is derived from an EMBL/GenBank/DDBJ whole genome shotgun (WGS) entry which is preliminary data.</text>
</comment>
<feature type="compositionally biased region" description="Basic residues" evidence="2">
    <location>
        <begin position="279"/>
        <end position="308"/>
    </location>
</feature>
<dbReference type="SMART" id="SM00343">
    <property type="entry name" value="ZnF_C2HC"/>
    <property type="match status" value="1"/>
</dbReference>
<evidence type="ECO:0000313" key="4">
    <source>
        <dbReference type="EMBL" id="KAL1902857.1"/>
    </source>
</evidence>
<reference evidence="4 5" key="1">
    <citation type="journal article" date="2024" name="IMA Fungus">
        <title>IMA Genome - F19 : A genome assembly and annotation guide to empower mycologists, including annotated draft genome sequences of Ceratocystis pirilliformis, Diaporthe australafricana, Fusarium ophioides, Paecilomyces lecythidis, and Sporothrix stenoceras.</title>
        <authorList>
            <person name="Aylward J."/>
            <person name="Wilson A.M."/>
            <person name="Visagie C.M."/>
            <person name="Spraker J."/>
            <person name="Barnes I."/>
            <person name="Buitendag C."/>
            <person name="Ceriani C."/>
            <person name="Del Mar Angel L."/>
            <person name="du Plessis D."/>
            <person name="Fuchs T."/>
            <person name="Gasser K."/>
            <person name="Kramer D."/>
            <person name="Li W."/>
            <person name="Munsamy K."/>
            <person name="Piso A."/>
            <person name="Price J.L."/>
            <person name="Sonnekus B."/>
            <person name="Thomas C."/>
            <person name="van der Nest A."/>
            <person name="van Dijk A."/>
            <person name="van Heerden A."/>
            <person name="van Vuuren N."/>
            <person name="Yilmaz N."/>
            <person name="Duong T.A."/>
            <person name="van der Merwe N.A."/>
            <person name="Wingfield M.J."/>
            <person name="Wingfield B.D."/>
        </authorList>
    </citation>
    <scope>NUCLEOTIDE SEQUENCE [LARGE SCALE GENOMIC DNA]</scope>
    <source>
        <strain evidence="4 5">CMW 5346</strain>
    </source>
</reference>
<accession>A0ABR3ZRH4</accession>
<name>A0ABR3ZRH4_9PEZI</name>
<keyword evidence="5" id="KW-1185">Reference proteome</keyword>
<keyword evidence="1" id="KW-0863">Zinc-finger</keyword>
<evidence type="ECO:0000256" key="1">
    <source>
        <dbReference type="PROSITE-ProRule" id="PRU00047"/>
    </source>
</evidence>
<feature type="region of interest" description="Disordered" evidence="2">
    <location>
        <begin position="120"/>
        <end position="166"/>
    </location>
</feature>
<feature type="domain" description="CCHC-type" evidence="3">
    <location>
        <begin position="260"/>
        <end position="275"/>
    </location>
</feature>
<keyword evidence="1" id="KW-0479">Metal-binding</keyword>
<dbReference type="Gene3D" id="4.10.60.10">
    <property type="entry name" value="Zinc finger, CCHC-type"/>
    <property type="match status" value="1"/>
</dbReference>
<feature type="compositionally biased region" description="Low complexity" evidence="2">
    <location>
        <begin position="120"/>
        <end position="138"/>
    </location>
</feature>
<evidence type="ECO:0000256" key="2">
    <source>
        <dbReference type="SAM" id="MobiDB-lite"/>
    </source>
</evidence>
<proteinExistence type="predicted"/>
<feature type="compositionally biased region" description="Basic residues" evidence="2">
    <location>
        <begin position="143"/>
        <end position="162"/>
    </location>
</feature>
<feature type="region of interest" description="Disordered" evidence="2">
    <location>
        <begin position="276"/>
        <end position="308"/>
    </location>
</feature>
<sequence length="308" mass="34490">MPSTHKGQGPAPIIMELATDDTDASYRSALNLFLQAKQRPNQSPEAFYNYIRRLEKRLEYLPAHFLSGHLYAGLLPGLQEGLAIRGITSKSTREEIVKRANTLWEPTSLTATRVEALAAEAAEGSGSAETSAGTTTSTEEMRRAKKWAKRVAKRNAQRKRRQNIALRSIADEPREYMPGLAIGPVRRVVRTTGYVTYDPDQNQIQNQDRNVELSGLAIYDDGQEDIRTRSHGVKQEDRGDEFYYASPIYGPDSLLERIECPSCNTLGHFARDCPEARPARRSYSRPVRGRGRGRGRGRASVRRRGASN</sequence>
<dbReference type="Pfam" id="PF00098">
    <property type="entry name" value="zf-CCHC"/>
    <property type="match status" value="1"/>
</dbReference>
<evidence type="ECO:0000313" key="5">
    <source>
        <dbReference type="Proteomes" id="UP001583186"/>
    </source>
</evidence>
<dbReference type="PROSITE" id="PS50158">
    <property type="entry name" value="ZF_CCHC"/>
    <property type="match status" value="1"/>
</dbReference>
<keyword evidence="1" id="KW-0862">Zinc</keyword>